<evidence type="ECO:0000313" key="1">
    <source>
        <dbReference type="EMBL" id="EKC30042.1"/>
    </source>
</evidence>
<dbReference type="InterPro" id="IPR008983">
    <property type="entry name" value="Tumour_necrosis_fac-like_dom"/>
</dbReference>
<organism evidence="1">
    <name type="scientific">Magallana gigas</name>
    <name type="common">Pacific oyster</name>
    <name type="synonym">Crassostrea gigas</name>
    <dbReference type="NCBI Taxonomy" id="29159"/>
    <lineage>
        <taxon>Eukaryota</taxon>
        <taxon>Metazoa</taxon>
        <taxon>Spiralia</taxon>
        <taxon>Lophotrochozoa</taxon>
        <taxon>Mollusca</taxon>
        <taxon>Bivalvia</taxon>
        <taxon>Autobranchia</taxon>
        <taxon>Pteriomorphia</taxon>
        <taxon>Ostreida</taxon>
        <taxon>Ostreoidea</taxon>
        <taxon>Ostreidae</taxon>
        <taxon>Magallana</taxon>
    </lineage>
</organism>
<dbReference type="AlphaFoldDB" id="K1Q0U4"/>
<gene>
    <name evidence="1" type="ORF">CGI_10012337</name>
</gene>
<sequence length="300" mass="34569">MSDTKKKVELFYAGFYVSNIAKCALFIFCFVYFVWSAYEISTLKSELKDLSKVVASISPGGKEVSKSLQRSPSSFVSLSRTVQVTEELRRIRLKRGIEKRECSARAAHFVTTPPKANDCILEEFKVYCPGNRTFWSANKSEPIPYFQEAGWMKNKINNSILKIRSDKGNSFEVLQSGLYLMYAQIEKFTKDPREFFGLFVTDKNDSNEKRVFHCADSIDSYEHSDISVFFNSKEKTCNMMGLQYLEKGDILRLKNISLPFQFVGFSFLQSKDHIIFNVQMKWIKTDEEQFLALPSSVTTK</sequence>
<proteinExistence type="predicted"/>
<dbReference type="InParanoid" id="K1Q0U4"/>
<protein>
    <submittedName>
        <fullName evidence="1">Uncharacterized protein</fullName>
    </submittedName>
</protein>
<reference evidence="1" key="1">
    <citation type="journal article" date="2012" name="Nature">
        <title>The oyster genome reveals stress adaptation and complexity of shell formation.</title>
        <authorList>
            <person name="Zhang G."/>
            <person name="Fang X."/>
            <person name="Guo X."/>
            <person name="Li L."/>
            <person name="Luo R."/>
            <person name="Xu F."/>
            <person name="Yang P."/>
            <person name="Zhang L."/>
            <person name="Wang X."/>
            <person name="Qi H."/>
            <person name="Xiong Z."/>
            <person name="Que H."/>
            <person name="Xie Y."/>
            <person name="Holland P.W."/>
            <person name="Paps J."/>
            <person name="Zhu Y."/>
            <person name="Wu F."/>
            <person name="Chen Y."/>
            <person name="Wang J."/>
            <person name="Peng C."/>
            <person name="Meng J."/>
            <person name="Yang L."/>
            <person name="Liu J."/>
            <person name="Wen B."/>
            <person name="Zhang N."/>
            <person name="Huang Z."/>
            <person name="Zhu Q."/>
            <person name="Feng Y."/>
            <person name="Mount A."/>
            <person name="Hedgecock D."/>
            <person name="Xu Z."/>
            <person name="Liu Y."/>
            <person name="Domazet-Loso T."/>
            <person name="Du Y."/>
            <person name="Sun X."/>
            <person name="Zhang S."/>
            <person name="Liu B."/>
            <person name="Cheng P."/>
            <person name="Jiang X."/>
            <person name="Li J."/>
            <person name="Fan D."/>
            <person name="Wang W."/>
            <person name="Fu W."/>
            <person name="Wang T."/>
            <person name="Wang B."/>
            <person name="Zhang J."/>
            <person name="Peng Z."/>
            <person name="Li Y."/>
            <person name="Li N."/>
            <person name="Wang J."/>
            <person name="Chen M."/>
            <person name="He Y."/>
            <person name="Tan F."/>
            <person name="Song X."/>
            <person name="Zheng Q."/>
            <person name="Huang R."/>
            <person name="Yang H."/>
            <person name="Du X."/>
            <person name="Chen L."/>
            <person name="Yang M."/>
            <person name="Gaffney P.M."/>
            <person name="Wang S."/>
            <person name="Luo L."/>
            <person name="She Z."/>
            <person name="Ming Y."/>
            <person name="Huang W."/>
            <person name="Zhang S."/>
            <person name="Huang B."/>
            <person name="Zhang Y."/>
            <person name="Qu T."/>
            <person name="Ni P."/>
            <person name="Miao G."/>
            <person name="Wang J."/>
            <person name="Wang Q."/>
            <person name="Steinberg C.E."/>
            <person name="Wang H."/>
            <person name="Li N."/>
            <person name="Qian L."/>
            <person name="Zhang G."/>
            <person name="Li Y."/>
            <person name="Yang H."/>
            <person name="Liu X."/>
            <person name="Wang J."/>
            <person name="Yin Y."/>
            <person name="Wang J."/>
        </authorList>
    </citation>
    <scope>NUCLEOTIDE SEQUENCE [LARGE SCALE GENOMIC DNA]</scope>
    <source>
        <strain evidence="1">05x7-T-G4-1.051#20</strain>
    </source>
</reference>
<accession>K1Q0U4</accession>
<name>K1Q0U4_MAGGI</name>
<dbReference type="Gene3D" id="2.60.120.40">
    <property type="match status" value="1"/>
</dbReference>
<dbReference type="SUPFAM" id="SSF49842">
    <property type="entry name" value="TNF-like"/>
    <property type="match status" value="1"/>
</dbReference>
<dbReference type="HOGENOM" id="CLU_928270_0_0_1"/>
<dbReference type="EMBL" id="JH817876">
    <property type="protein sequence ID" value="EKC30042.1"/>
    <property type="molecule type" value="Genomic_DNA"/>
</dbReference>